<dbReference type="SUPFAM" id="SSF53850">
    <property type="entry name" value="Periplasmic binding protein-like II"/>
    <property type="match status" value="1"/>
</dbReference>
<gene>
    <name evidence="7" type="ORF">P8T11_03580</name>
</gene>
<name>A0ABY8GW46_9BURK</name>
<keyword evidence="2" id="KW-0813">Transport</keyword>
<dbReference type="CDD" id="cd13692">
    <property type="entry name" value="PBP2_BztA"/>
    <property type="match status" value="1"/>
</dbReference>
<evidence type="ECO:0000259" key="6">
    <source>
        <dbReference type="SMART" id="SM00062"/>
    </source>
</evidence>
<organism evidence="7 8">
    <name type="scientific">Achromobacter spanius</name>
    <dbReference type="NCBI Taxonomy" id="217203"/>
    <lineage>
        <taxon>Bacteria</taxon>
        <taxon>Pseudomonadati</taxon>
        <taxon>Pseudomonadota</taxon>
        <taxon>Betaproteobacteria</taxon>
        <taxon>Burkholderiales</taxon>
        <taxon>Alcaligenaceae</taxon>
        <taxon>Achromobacter</taxon>
    </lineage>
</organism>
<keyword evidence="8" id="KW-1185">Reference proteome</keyword>
<dbReference type="Proteomes" id="UP001214170">
    <property type="component" value="Chromosome"/>
</dbReference>
<evidence type="ECO:0000256" key="2">
    <source>
        <dbReference type="ARBA" id="ARBA00022448"/>
    </source>
</evidence>
<feature type="region of interest" description="Disordered" evidence="4">
    <location>
        <begin position="27"/>
        <end position="54"/>
    </location>
</feature>
<dbReference type="Pfam" id="PF00497">
    <property type="entry name" value="SBP_bac_3"/>
    <property type="match status" value="1"/>
</dbReference>
<reference evidence="7 8" key="1">
    <citation type="submission" date="2023-03" db="EMBL/GenBank/DDBJ databases">
        <title>Achromobacter spanius LIG8.</title>
        <authorList>
            <person name="Shrestha S."/>
        </authorList>
    </citation>
    <scope>NUCLEOTIDE SEQUENCE [LARGE SCALE GENOMIC DNA]</scope>
    <source>
        <strain evidence="7 8">LIG8</strain>
    </source>
</reference>
<dbReference type="EMBL" id="CP121261">
    <property type="protein sequence ID" value="WFP08977.1"/>
    <property type="molecule type" value="Genomic_DNA"/>
</dbReference>
<evidence type="ECO:0000313" key="7">
    <source>
        <dbReference type="EMBL" id="WFP08977.1"/>
    </source>
</evidence>
<comment type="similarity">
    <text evidence="1">Belongs to the bacterial solute-binding protein 3 family.</text>
</comment>
<dbReference type="SMART" id="SM00062">
    <property type="entry name" value="PBPb"/>
    <property type="match status" value="1"/>
</dbReference>
<sequence length="367" mass="39622">MYRIRTVSRALILGAAAMLPALAGAQNATPATPATPTTTPAASPVVSAPSNSPTVDQIRARGYVICGSGHGTTGFSAPDKDGNWKGLDVETCRAIAIAVLGDGTKVRFVPLTGQQRLTALQTGQIDVLPRTTSWTLRRDANGINFTYPNYYEYDAFMVRKDLGITHTKDMQGATICVQTGSTSEVTVADLSRKFKLGLKTVLFDNVAASRQAFFTGRCDGLITDSSALAAVRATQAQNPDDYVIFPASGNSEALTPAVRHGDDRWFDIVKFVVQVPIAAEDMGITQANVDDMLKSGDPRIARFLGVEPGNGKALGLDERWAYNIVKAQGNYGEMFERNVGKNSPLKLERGLNRLYRDGGLMYPYVFN</sequence>
<dbReference type="InterPro" id="IPR001638">
    <property type="entry name" value="Solute-binding_3/MltF_N"/>
</dbReference>
<dbReference type="PANTHER" id="PTHR30085:SF7">
    <property type="entry name" value="AMINO-ACID ABC TRANSPORTER-BINDING PROTEIN YHDW-RELATED"/>
    <property type="match status" value="1"/>
</dbReference>
<feature type="chain" id="PRO_5046920038" evidence="5">
    <location>
        <begin position="24"/>
        <end position="367"/>
    </location>
</feature>
<proteinExistence type="inferred from homology"/>
<dbReference type="Gene3D" id="3.40.190.10">
    <property type="entry name" value="Periplasmic binding protein-like II"/>
    <property type="match status" value="2"/>
</dbReference>
<feature type="signal peptide" evidence="5">
    <location>
        <begin position="1"/>
        <end position="23"/>
    </location>
</feature>
<evidence type="ECO:0000313" key="8">
    <source>
        <dbReference type="Proteomes" id="UP001214170"/>
    </source>
</evidence>
<evidence type="ECO:0000256" key="3">
    <source>
        <dbReference type="ARBA" id="ARBA00022729"/>
    </source>
</evidence>
<protein>
    <submittedName>
        <fullName evidence="7">Amino acid ABC transporter substrate-binding protein</fullName>
    </submittedName>
</protein>
<evidence type="ECO:0000256" key="4">
    <source>
        <dbReference type="SAM" id="MobiDB-lite"/>
    </source>
</evidence>
<evidence type="ECO:0000256" key="5">
    <source>
        <dbReference type="SAM" id="SignalP"/>
    </source>
</evidence>
<accession>A0ABY8GW46</accession>
<evidence type="ECO:0000256" key="1">
    <source>
        <dbReference type="ARBA" id="ARBA00010333"/>
    </source>
</evidence>
<dbReference type="RefSeq" id="WP_268078249.1">
    <property type="nucleotide sequence ID" value="NZ_CP106885.1"/>
</dbReference>
<dbReference type="InterPro" id="IPR051455">
    <property type="entry name" value="Bact_solute-bind_prot3"/>
</dbReference>
<keyword evidence="3 5" id="KW-0732">Signal</keyword>
<feature type="domain" description="Solute-binding protein family 3/N-terminal" evidence="6">
    <location>
        <begin position="63"/>
        <end position="292"/>
    </location>
</feature>
<dbReference type="PANTHER" id="PTHR30085">
    <property type="entry name" value="AMINO ACID ABC TRANSPORTER PERMEASE"/>
    <property type="match status" value="1"/>
</dbReference>